<evidence type="ECO:0000313" key="3">
    <source>
        <dbReference type="Proteomes" id="UP000295055"/>
    </source>
</evidence>
<reference evidence="2 3" key="1">
    <citation type="submission" date="2019-03" db="EMBL/GenBank/DDBJ databases">
        <title>Genomic analyses of the natural microbiome of Caenorhabditis elegans.</title>
        <authorList>
            <person name="Samuel B."/>
        </authorList>
    </citation>
    <scope>NUCLEOTIDE SEQUENCE [LARGE SCALE GENOMIC DNA]</scope>
    <source>
        <strain evidence="2 3">JUb102</strain>
    </source>
</reference>
<keyword evidence="2" id="KW-0223">Dioxygenase</keyword>
<protein>
    <submittedName>
        <fullName evidence="2">Glyoxalase/bleomycin resistance protein/dioxygenase superfamily protein</fullName>
    </submittedName>
</protein>
<dbReference type="CDD" id="cd06587">
    <property type="entry name" value="VOC"/>
    <property type="match status" value="1"/>
</dbReference>
<dbReference type="OrthoDB" id="9795618at2"/>
<dbReference type="GO" id="GO:0051213">
    <property type="term" value="F:dioxygenase activity"/>
    <property type="evidence" value="ECO:0007669"/>
    <property type="project" value="UniProtKB-KW"/>
</dbReference>
<dbReference type="Gene3D" id="3.10.180.10">
    <property type="entry name" value="2,3-Dihydroxybiphenyl 1,2-Dioxygenase, domain 1"/>
    <property type="match status" value="1"/>
</dbReference>
<dbReference type="EMBL" id="SMAS01000001">
    <property type="protein sequence ID" value="TCT38666.1"/>
    <property type="molecule type" value="Genomic_DNA"/>
</dbReference>
<name>A0A4R3NX46_9GAMM</name>
<dbReference type="Pfam" id="PF00903">
    <property type="entry name" value="Glyoxalase"/>
    <property type="match status" value="1"/>
</dbReference>
<gene>
    <name evidence="2" type="ORF">EC835_101688</name>
</gene>
<dbReference type="AlphaFoldDB" id="A0A4R3NX46"/>
<dbReference type="InterPro" id="IPR037523">
    <property type="entry name" value="VOC_core"/>
</dbReference>
<dbReference type="InterPro" id="IPR004360">
    <property type="entry name" value="Glyas_Fos-R_dOase_dom"/>
</dbReference>
<dbReference type="SUPFAM" id="SSF54593">
    <property type="entry name" value="Glyoxalase/Bleomycin resistance protein/Dihydroxybiphenyl dioxygenase"/>
    <property type="match status" value="1"/>
</dbReference>
<organism evidence="2 3">
    <name type="scientific">Providencia alcalifaciens</name>
    <dbReference type="NCBI Taxonomy" id="126385"/>
    <lineage>
        <taxon>Bacteria</taxon>
        <taxon>Pseudomonadati</taxon>
        <taxon>Pseudomonadota</taxon>
        <taxon>Gammaproteobacteria</taxon>
        <taxon>Enterobacterales</taxon>
        <taxon>Morganellaceae</taxon>
        <taxon>Providencia</taxon>
    </lineage>
</organism>
<dbReference type="RefSeq" id="WP_132494935.1">
    <property type="nucleotide sequence ID" value="NZ_SMAS01000001.1"/>
</dbReference>
<comment type="caution">
    <text evidence="2">The sequence shown here is derived from an EMBL/GenBank/DDBJ whole genome shotgun (WGS) entry which is preliminary data.</text>
</comment>
<dbReference type="PROSITE" id="PS51819">
    <property type="entry name" value="VOC"/>
    <property type="match status" value="1"/>
</dbReference>
<sequence>MKLTSIDHVHVYVDDLNEAVKWYKDILFFTVTPKYKFWFDQGGPLVINNNDVHLSLFKRASQSTGNTIAFGTDKTTLMEFIEHLRINNIQFSIVDHDVSISIYFTDPYENKYEITTYEHFKI</sequence>
<accession>A0A4R3NX46</accession>
<dbReference type="InterPro" id="IPR029068">
    <property type="entry name" value="Glyas_Bleomycin-R_OHBP_Dase"/>
</dbReference>
<evidence type="ECO:0000259" key="1">
    <source>
        <dbReference type="PROSITE" id="PS51819"/>
    </source>
</evidence>
<keyword evidence="2" id="KW-0560">Oxidoreductase</keyword>
<proteinExistence type="predicted"/>
<feature type="domain" description="VOC" evidence="1">
    <location>
        <begin position="5"/>
        <end position="117"/>
    </location>
</feature>
<evidence type="ECO:0000313" key="2">
    <source>
        <dbReference type="EMBL" id="TCT38666.1"/>
    </source>
</evidence>
<dbReference type="Proteomes" id="UP000295055">
    <property type="component" value="Unassembled WGS sequence"/>
</dbReference>